<protein>
    <submittedName>
        <fullName evidence="7">Alpha-hydroxy-acid oxidizing protein</fullName>
    </submittedName>
</protein>
<dbReference type="PANTHER" id="PTHR10578">
    <property type="entry name" value="S -2-HYDROXY-ACID OXIDASE-RELATED"/>
    <property type="match status" value="1"/>
</dbReference>
<dbReference type="InterPro" id="IPR000262">
    <property type="entry name" value="FMN-dep_DH"/>
</dbReference>
<dbReference type="InterPro" id="IPR013785">
    <property type="entry name" value="Aldolase_TIM"/>
</dbReference>
<dbReference type="PIRSF" id="PIRSF000138">
    <property type="entry name" value="Al-hdrx_acd_dh"/>
    <property type="match status" value="1"/>
</dbReference>
<gene>
    <name evidence="7" type="ORF">GXW78_19180</name>
</gene>
<dbReference type="InterPro" id="IPR012133">
    <property type="entry name" value="Alpha-hydoxy_acid_DH_FMN"/>
</dbReference>
<dbReference type="PANTHER" id="PTHR10578:SF107">
    <property type="entry name" value="2-HYDROXYACID OXIDASE 1"/>
    <property type="match status" value="1"/>
</dbReference>
<feature type="domain" description="FMN hydroxy acid dehydrogenase" evidence="6">
    <location>
        <begin position="6"/>
        <end position="367"/>
    </location>
</feature>
<dbReference type="SUPFAM" id="SSF51395">
    <property type="entry name" value="FMN-linked oxidoreductases"/>
    <property type="match status" value="1"/>
</dbReference>
<evidence type="ECO:0000313" key="7">
    <source>
        <dbReference type="EMBL" id="MBR0651801.1"/>
    </source>
</evidence>
<dbReference type="Pfam" id="PF01070">
    <property type="entry name" value="FMN_dh"/>
    <property type="match status" value="1"/>
</dbReference>
<sequence>MSSAYAIPPGVTCLPDYEDHARALLSRAAWAYIAGAAADGLTLRRNRSAYDAISLNGRVLAAFGGDAGTRLDLLGTTLAFPVLLAPVAHHRLACADGEIATAIGAAAAGSGLVVSTESDTAIEDIAAATAGPLWFQLYIQHDRAFTHALAARAERAGARAIVVTVDAPVSGVRNDEQRAGFTPGSLGEAVHLRGLKPGPVAHAPLGSSLLFDGFLAGAPRWEDIARLRAVTRLPLLLKGIMTPEDAERAVREGADGIIVSNHGGRVLDTLPATIEVLPGIARAVAGRVPVLVDGGIRRGTDVLKALALGATAVLVGRPYVFALAVAGPAGVAHALHMLRAEFEMAMALTGCARLADIGSNVIHRGPSCN</sequence>
<evidence type="ECO:0000256" key="1">
    <source>
        <dbReference type="ARBA" id="ARBA00001917"/>
    </source>
</evidence>
<comment type="cofactor">
    <cofactor evidence="1">
        <name>FMN</name>
        <dbReference type="ChEBI" id="CHEBI:58210"/>
    </cofactor>
</comment>
<keyword evidence="4" id="KW-0560">Oxidoreductase</keyword>
<comment type="similarity">
    <text evidence="5">Belongs to the FMN-dependent alpha-hydroxy acid dehydrogenase family.</text>
</comment>
<evidence type="ECO:0000256" key="4">
    <source>
        <dbReference type="ARBA" id="ARBA00023002"/>
    </source>
</evidence>
<dbReference type="PROSITE" id="PS51349">
    <property type="entry name" value="FMN_HYDROXY_ACID_DH_2"/>
    <property type="match status" value="1"/>
</dbReference>
<reference evidence="8" key="1">
    <citation type="journal article" date="2021" name="Syst. Appl. Microbiol.">
        <title>Roseomonas hellenica sp. nov., isolated from roots of wild-growing Alkanna tinctoria.</title>
        <authorList>
            <person name="Rat A."/>
            <person name="Naranjo H.D."/>
            <person name="Lebbe L."/>
            <person name="Cnockaert M."/>
            <person name="Krigas N."/>
            <person name="Grigoriadou K."/>
            <person name="Maloupa E."/>
            <person name="Willems A."/>
        </authorList>
    </citation>
    <scope>NUCLEOTIDE SEQUENCE [LARGE SCALE GENOMIC DNA]</scope>
    <source>
        <strain evidence="8">LMG 31159</strain>
    </source>
</reference>
<dbReference type="CDD" id="cd02809">
    <property type="entry name" value="alpha_hydroxyacid_oxid_FMN"/>
    <property type="match status" value="1"/>
</dbReference>
<dbReference type="EMBL" id="JAAEDI010000021">
    <property type="protein sequence ID" value="MBR0651801.1"/>
    <property type="molecule type" value="Genomic_DNA"/>
</dbReference>
<comment type="caution">
    <text evidence="7">The sequence shown here is derived from an EMBL/GenBank/DDBJ whole genome shotgun (WGS) entry which is preliminary data.</text>
</comment>
<evidence type="ECO:0000256" key="2">
    <source>
        <dbReference type="ARBA" id="ARBA00022630"/>
    </source>
</evidence>
<dbReference type="RefSeq" id="WP_211870515.1">
    <property type="nucleotide sequence ID" value="NZ_JAAEDI010000021.1"/>
</dbReference>
<evidence type="ECO:0000256" key="5">
    <source>
        <dbReference type="ARBA" id="ARBA00024042"/>
    </source>
</evidence>
<accession>A0ABS5EL92</accession>
<dbReference type="Proteomes" id="UP000698752">
    <property type="component" value="Unassembled WGS sequence"/>
</dbReference>
<evidence type="ECO:0000313" key="8">
    <source>
        <dbReference type="Proteomes" id="UP000698752"/>
    </source>
</evidence>
<dbReference type="InterPro" id="IPR037396">
    <property type="entry name" value="FMN_HAD"/>
</dbReference>
<name>A0ABS5EL92_9PROT</name>
<keyword evidence="8" id="KW-1185">Reference proteome</keyword>
<keyword evidence="3" id="KW-0288">FMN</keyword>
<evidence type="ECO:0000256" key="3">
    <source>
        <dbReference type="ARBA" id="ARBA00022643"/>
    </source>
</evidence>
<proteinExistence type="inferred from homology"/>
<keyword evidence="2" id="KW-0285">Flavoprotein</keyword>
<evidence type="ECO:0000259" key="6">
    <source>
        <dbReference type="PROSITE" id="PS51349"/>
    </source>
</evidence>
<dbReference type="Gene3D" id="3.20.20.70">
    <property type="entry name" value="Aldolase class I"/>
    <property type="match status" value="1"/>
</dbReference>
<organism evidence="7 8">
    <name type="scientific">Neoroseomonas terrae</name>
    <dbReference type="NCBI Taxonomy" id="424799"/>
    <lineage>
        <taxon>Bacteria</taxon>
        <taxon>Pseudomonadati</taxon>
        <taxon>Pseudomonadota</taxon>
        <taxon>Alphaproteobacteria</taxon>
        <taxon>Acetobacterales</taxon>
        <taxon>Acetobacteraceae</taxon>
        <taxon>Neoroseomonas</taxon>
    </lineage>
</organism>